<dbReference type="SUPFAM" id="SSF54427">
    <property type="entry name" value="NTF2-like"/>
    <property type="match status" value="1"/>
</dbReference>
<dbReference type="AlphaFoldDB" id="A0A1I1X9W1"/>
<dbReference type="EMBL" id="FOMR01000007">
    <property type="protein sequence ID" value="SFE04206.1"/>
    <property type="molecule type" value="Genomic_DNA"/>
</dbReference>
<evidence type="ECO:0000259" key="1">
    <source>
        <dbReference type="Pfam" id="PF12680"/>
    </source>
</evidence>
<keyword evidence="3" id="KW-1185">Reference proteome</keyword>
<feature type="domain" description="SnoaL-like" evidence="1">
    <location>
        <begin position="28"/>
        <end position="112"/>
    </location>
</feature>
<dbReference type="STRING" id="640948.SAMN05216238_107171"/>
<dbReference type="Pfam" id="PF12680">
    <property type="entry name" value="SnoaL_2"/>
    <property type="match status" value="1"/>
</dbReference>
<dbReference type="OrthoDB" id="6692273at2"/>
<protein>
    <submittedName>
        <fullName evidence="2">SnoaL-like domain-containing protein</fullName>
    </submittedName>
</protein>
<name>A0A1I1X9W1_9BACI</name>
<evidence type="ECO:0000313" key="2">
    <source>
        <dbReference type="EMBL" id="SFE04206.1"/>
    </source>
</evidence>
<organism evidence="2 3">
    <name type="scientific">Lentibacillus persicus</name>
    <dbReference type="NCBI Taxonomy" id="640948"/>
    <lineage>
        <taxon>Bacteria</taxon>
        <taxon>Bacillati</taxon>
        <taxon>Bacillota</taxon>
        <taxon>Bacilli</taxon>
        <taxon>Bacillales</taxon>
        <taxon>Bacillaceae</taxon>
        <taxon>Lentibacillus</taxon>
    </lineage>
</organism>
<dbReference type="Gene3D" id="3.10.450.50">
    <property type="match status" value="1"/>
</dbReference>
<dbReference type="Proteomes" id="UP000199474">
    <property type="component" value="Unassembled WGS sequence"/>
</dbReference>
<sequence length="126" mass="13882">MTNDIKIVCPEDCGNSPKKEILKQVTIAFAANDTDIIDRMFADNAVWEIVGDKTIDGKNDMIASMKNNNTAELHIANIITHGKTGAVNGTVINKDGKRIAFCEIYNFSSAGKKAKIKETRSYFINL</sequence>
<dbReference type="InterPro" id="IPR032710">
    <property type="entry name" value="NTF2-like_dom_sf"/>
</dbReference>
<dbReference type="InterPro" id="IPR037401">
    <property type="entry name" value="SnoaL-like"/>
</dbReference>
<evidence type="ECO:0000313" key="3">
    <source>
        <dbReference type="Proteomes" id="UP000199474"/>
    </source>
</evidence>
<reference evidence="3" key="1">
    <citation type="submission" date="2016-10" db="EMBL/GenBank/DDBJ databases">
        <authorList>
            <person name="Varghese N."/>
            <person name="Submissions S."/>
        </authorList>
    </citation>
    <scope>NUCLEOTIDE SEQUENCE [LARGE SCALE GENOMIC DNA]</scope>
    <source>
        <strain evidence="3">DSM 22530</strain>
    </source>
</reference>
<dbReference type="RefSeq" id="WP_090085403.1">
    <property type="nucleotide sequence ID" value="NZ_FOMR01000007.1"/>
</dbReference>
<gene>
    <name evidence="2" type="ORF">SAMN05216238_107171</name>
</gene>
<accession>A0A1I1X9W1</accession>
<proteinExistence type="predicted"/>